<evidence type="ECO:0000313" key="7">
    <source>
        <dbReference type="Proteomes" id="UP000295063"/>
    </source>
</evidence>
<reference evidence="6 7" key="1">
    <citation type="submission" date="2019-03" db="EMBL/GenBank/DDBJ databases">
        <title>Genomic Encyclopedia of Type Strains, Phase IV (KMG-IV): sequencing the most valuable type-strain genomes for metagenomic binning, comparative biology and taxonomic classification.</title>
        <authorList>
            <person name="Goeker M."/>
        </authorList>
    </citation>
    <scope>NUCLEOTIDE SEQUENCE [LARGE SCALE GENOMIC DNA]</scope>
    <source>
        <strain evidence="6 7">DSM 15969</strain>
    </source>
</reference>
<keyword evidence="4" id="KW-0862">Zinc</keyword>
<protein>
    <submittedName>
        <fullName evidence="6">Putative selenium metabolism hydrolase</fullName>
    </submittedName>
</protein>
<dbReference type="InterPro" id="IPR001261">
    <property type="entry name" value="ArgE/DapE_CS"/>
</dbReference>
<dbReference type="Pfam" id="PF01546">
    <property type="entry name" value="Peptidase_M20"/>
    <property type="match status" value="1"/>
</dbReference>
<comment type="caution">
    <text evidence="6">The sequence shown here is derived from an EMBL/GenBank/DDBJ whole genome shotgun (WGS) entry which is preliminary data.</text>
</comment>
<evidence type="ECO:0000256" key="2">
    <source>
        <dbReference type="ARBA" id="ARBA00022723"/>
    </source>
</evidence>
<dbReference type="Pfam" id="PF07687">
    <property type="entry name" value="M20_dimer"/>
    <property type="match status" value="1"/>
</dbReference>
<dbReference type="PANTHER" id="PTHR43808:SF28">
    <property type="entry name" value="[LYSW]-LYSINE_[LYSW]-ORNITHINE HYDROLASE"/>
    <property type="match status" value="1"/>
</dbReference>
<keyword evidence="2" id="KW-0479">Metal-binding</keyword>
<evidence type="ECO:0000256" key="1">
    <source>
        <dbReference type="ARBA" id="ARBA00001947"/>
    </source>
</evidence>
<feature type="domain" description="Peptidase M20 dimerisation" evidence="5">
    <location>
        <begin position="180"/>
        <end position="286"/>
    </location>
</feature>
<name>A0A4R1PPG0_9FIRM</name>
<organism evidence="6 7">
    <name type="scientific">Anaerospora hongkongensis</name>
    <dbReference type="NCBI Taxonomy" id="244830"/>
    <lineage>
        <taxon>Bacteria</taxon>
        <taxon>Bacillati</taxon>
        <taxon>Bacillota</taxon>
        <taxon>Negativicutes</taxon>
        <taxon>Selenomonadales</taxon>
        <taxon>Sporomusaceae</taxon>
        <taxon>Anaerospora</taxon>
    </lineage>
</organism>
<evidence type="ECO:0000259" key="5">
    <source>
        <dbReference type="Pfam" id="PF07687"/>
    </source>
</evidence>
<evidence type="ECO:0000256" key="4">
    <source>
        <dbReference type="ARBA" id="ARBA00022833"/>
    </source>
</evidence>
<dbReference type="InterPro" id="IPR002933">
    <property type="entry name" value="Peptidase_M20"/>
</dbReference>
<proteinExistence type="predicted"/>
<dbReference type="AlphaFoldDB" id="A0A4R1PPG0"/>
<dbReference type="RefSeq" id="WP_132083168.1">
    <property type="nucleotide sequence ID" value="NZ_SLUI01000018.1"/>
</dbReference>
<sequence length="402" mass="42430">MTNNCLKAPVAAVDEQALINLCQQLIQTPGYTGQEKEVAQLLQTTMLALGFDRVWIDDVGNVIGQIKGALPGPSILFDGHIDTVEVSDQDKWSVAPFAGEMREGHLFGRGATDMKCSIGAMVYGLAPLVALKNNLAGSVFISGTVCEETFEGIALGKVIEAVKPDCVVIGEASGLSLKRGQRGRAEIAVTTLGKAAHSSNPSIGKNAVYMMMSLIEKIRSLPVSHDSFLGDGILELTDIISTPYPGASVVPHRCRITFDRRTLVGESEAAVLAPIQQAIAELAAEDPSFSAEAEIVTASQECYTGAVLSGSRFFPAWVLDEAHPLVAGALQALRQTGLDPSLTKYSFCTNGSTSAGVHHIPTIGFGPGREDGAHVVDENIEIAQLIGAAIGYQAIAAKFLLK</sequence>
<accession>A0A4R1PPG0</accession>
<evidence type="ECO:0000256" key="3">
    <source>
        <dbReference type="ARBA" id="ARBA00022801"/>
    </source>
</evidence>
<dbReference type="NCBIfam" id="NF009555">
    <property type="entry name" value="PRK13004.1"/>
    <property type="match status" value="1"/>
</dbReference>
<gene>
    <name evidence="6" type="ORF">EV210_11872</name>
</gene>
<dbReference type="GO" id="GO:0016787">
    <property type="term" value="F:hydrolase activity"/>
    <property type="evidence" value="ECO:0007669"/>
    <property type="project" value="UniProtKB-KW"/>
</dbReference>
<dbReference type="GO" id="GO:0046872">
    <property type="term" value="F:metal ion binding"/>
    <property type="evidence" value="ECO:0007669"/>
    <property type="project" value="UniProtKB-KW"/>
</dbReference>
<dbReference type="InterPro" id="IPR011650">
    <property type="entry name" value="Peptidase_M20_dimer"/>
</dbReference>
<evidence type="ECO:0000313" key="6">
    <source>
        <dbReference type="EMBL" id="TCL33299.1"/>
    </source>
</evidence>
<dbReference type="Gene3D" id="3.40.630.10">
    <property type="entry name" value="Zn peptidases"/>
    <property type="match status" value="1"/>
</dbReference>
<dbReference type="Proteomes" id="UP000295063">
    <property type="component" value="Unassembled WGS sequence"/>
</dbReference>
<comment type="cofactor">
    <cofactor evidence="1">
        <name>Zn(2+)</name>
        <dbReference type="ChEBI" id="CHEBI:29105"/>
    </cofactor>
</comment>
<dbReference type="EMBL" id="SLUI01000018">
    <property type="protein sequence ID" value="TCL33299.1"/>
    <property type="molecule type" value="Genomic_DNA"/>
</dbReference>
<keyword evidence="7" id="KW-1185">Reference proteome</keyword>
<dbReference type="Gene3D" id="3.30.70.360">
    <property type="match status" value="1"/>
</dbReference>
<dbReference type="InterPro" id="IPR050072">
    <property type="entry name" value="Peptidase_M20A"/>
</dbReference>
<dbReference type="SUPFAM" id="SSF53187">
    <property type="entry name" value="Zn-dependent exopeptidases"/>
    <property type="match status" value="1"/>
</dbReference>
<dbReference type="InterPro" id="IPR036264">
    <property type="entry name" value="Bact_exopeptidase_dim_dom"/>
</dbReference>
<keyword evidence="3 6" id="KW-0378">Hydrolase</keyword>
<dbReference type="PANTHER" id="PTHR43808">
    <property type="entry name" value="ACETYLORNITHINE DEACETYLASE"/>
    <property type="match status" value="1"/>
</dbReference>
<dbReference type="PROSITE" id="PS00758">
    <property type="entry name" value="ARGE_DAPE_CPG2_1"/>
    <property type="match status" value="1"/>
</dbReference>
<dbReference type="SUPFAM" id="SSF55031">
    <property type="entry name" value="Bacterial exopeptidase dimerisation domain"/>
    <property type="match status" value="1"/>
</dbReference>
<dbReference type="OrthoDB" id="9792335at2"/>